<keyword evidence="1" id="KW-0472">Membrane</keyword>
<sequence length="50" mass="5988">MLAQTLLDRVYSDTLCSRLVWLSAILFPFLLHVLTLSFFYYMASYHHNLY</sequence>
<feature type="transmembrane region" description="Helical" evidence="1">
    <location>
        <begin position="20"/>
        <end position="43"/>
    </location>
</feature>
<name>A0A0A8XYU1_ARUDO</name>
<keyword evidence="1" id="KW-1133">Transmembrane helix</keyword>
<evidence type="ECO:0000313" key="2">
    <source>
        <dbReference type="EMBL" id="JAD17938.1"/>
    </source>
</evidence>
<dbReference type="EMBL" id="GBRH01279957">
    <property type="protein sequence ID" value="JAD17938.1"/>
    <property type="molecule type" value="Transcribed_RNA"/>
</dbReference>
<accession>A0A0A8XYU1</accession>
<keyword evidence="1" id="KW-0812">Transmembrane</keyword>
<protein>
    <submittedName>
        <fullName evidence="2">Uncharacterized protein</fullName>
    </submittedName>
</protein>
<dbReference type="AlphaFoldDB" id="A0A0A8XYU1"/>
<proteinExistence type="predicted"/>
<reference evidence="2" key="1">
    <citation type="submission" date="2014-09" db="EMBL/GenBank/DDBJ databases">
        <authorList>
            <person name="Magalhaes I.L.F."/>
            <person name="Oliveira U."/>
            <person name="Santos F.R."/>
            <person name="Vidigal T.H.D.A."/>
            <person name="Brescovit A.D."/>
            <person name="Santos A.J."/>
        </authorList>
    </citation>
    <scope>NUCLEOTIDE SEQUENCE</scope>
    <source>
        <tissue evidence="2">Shoot tissue taken approximately 20 cm above the soil surface</tissue>
    </source>
</reference>
<reference evidence="2" key="2">
    <citation type="journal article" date="2015" name="Data Brief">
        <title>Shoot transcriptome of the giant reed, Arundo donax.</title>
        <authorList>
            <person name="Barrero R.A."/>
            <person name="Guerrero F.D."/>
            <person name="Moolhuijzen P."/>
            <person name="Goolsby J.A."/>
            <person name="Tidwell J."/>
            <person name="Bellgard S.E."/>
            <person name="Bellgard M.I."/>
        </authorList>
    </citation>
    <scope>NUCLEOTIDE SEQUENCE</scope>
    <source>
        <tissue evidence="2">Shoot tissue taken approximately 20 cm above the soil surface</tissue>
    </source>
</reference>
<evidence type="ECO:0000256" key="1">
    <source>
        <dbReference type="SAM" id="Phobius"/>
    </source>
</evidence>
<organism evidence="2">
    <name type="scientific">Arundo donax</name>
    <name type="common">Giant reed</name>
    <name type="synonym">Donax arundinaceus</name>
    <dbReference type="NCBI Taxonomy" id="35708"/>
    <lineage>
        <taxon>Eukaryota</taxon>
        <taxon>Viridiplantae</taxon>
        <taxon>Streptophyta</taxon>
        <taxon>Embryophyta</taxon>
        <taxon>Tracheophyta</taxon>
        <taxon>Spermatophyta</taxon>
        <taxon>Magnoliopsida</taxon>
        <taxon>Liliopsida</taxon>
        <taxon>Poales</taxon>
        <taxon>Poaceae</taxon>
        <taxon>PACMAD clade</taxon>
        <taxon>Arundinoideae</taxon>
        <taxon>Arundineae</taxon>
        <taxon>Arundo</taxon>
    </lineage>
</organism>